<evidence type="ECO:0000313" key="2">
    <source>
        <dbReference type="Proteomes" id="UP000228535"/>
    </source>
</evidence>
<dbReference type="EMBL" id="PGFA01000003">
    <property type="protein sequence ID" value="PJJ53184.1"/>
    <property type="molecule type" value="Genomic_DNA"/>
</dbReference>
<dbReference type="AlphaFoldDB" id="A0A2M9B5G3"/>
<keyword evidence="2" id="KW-1185">Reference proteome</keyword>
<evidence type="ECO:0000313" key="1">
    <source>
        <dbReference type="EMBL" id="PJJ53184.1"/>
    </source>
</evidence>
<protein>
    <submittedName>
        <fullName evidence="1">Uncharacterized protein</fullName>
    </submittedName>
</protein>
<comment type="caution">
    <text evidence="1">The sequence shown here is derived from an EMBL/GenBank/DDBJ whole genome shotgun (WGS) entry which is preliminary data.</text>
</comment>
<name>A0A2M9B5G3_9BACT</name>
<sequence>MYTTVGYDELLRVFKQRGRRGDTLLAPPVIYRGSVYSGTVTCQKQPQFEVHLAEQPLLSQRQTVRLTNPFGGAEYPASYSVIYRHCLVVLVAPGKFACYRLQDLRRNELLEQQL</sequence>
<dbReference type="RefSeq" id="WP_100338079.1">
    <property type="nucleotide sequence ID" value="NZ_PGFA01000003.1"/>
</dbReference>
<accession>A0A2M9B5G3</accession>
<proteinExistence type="predicted"/>
<dbReference type="Proteomes" id="UP000228535">
    <property type="component" value="Unassembled WGS sequence"/>
</dbReference>
<organism evidence="1 2">
    <name type="scientific">Hymenobacter chitinivorans DSM 11115</name>
    <dbReference type="NCBI Taxonomy" id="1121954"/>
    <lineage>
        <taxon>Bacteria</taxon>
        <taxon>Pseudomonadati</taxon>
        <taxon>Bacteroidota</taxon>
        <taxon>Cytophagia</taxon>
        <taxon>Cytophagales</taxon>
        <taxon>Hymenobacteraceae</taxon>
        <taxon>Hymenobacter</taxon>
    </lineage>
</organism>
<gene>
    <name evidence="1" type="ORF">CLV45_3842</name>
</gene>
<reference evidence="1 2" key="1">
    <citation type="submission" date="2017-11" db="EMBL/GenBank/DDBJ databases">
        <title>Genomic Encyclopedia of Archaeal and Bacterial Type Strains, Phase II (KMG-II): From Individual Species to Whole Genera.</title>
        <authorList>
            <person name="Goeker M."/>
        </authorList>
    </citation>
    <scope>NUCLEOTIDE SEQUENCE [LARGE SCALE GENOMIC DNA]</scope>
    <source>
        <strain evidence="1 2">DSM 11115</strain>
    </source>
</reference>
<dbReference type="OrthoDB" id="1490226at2"/>